<evidence type="ECO:0000313" key="1">
    <source>
        <dbReference type="EMBL" id="KAL3699399.1"/>
    </source>
</evidence>
<dbReference type="Proteomes" id="UP001633002">
    <property type="component" value="Unassembled WGS sequence"/>
</dbReference>
<evidence type="ECO:0000313" key="2">
    <source>
        <dbReference type="Proteomes" id="UP001633002"/>
    </source>
</evidence>
<protein>
    <submittedName>
        <fullName evidence="1">Uncharacterized protein</fullName>
    </submittedName>
</protein>
<gene>
    <name evidence="1" type="ORF">R1sor_017421</name>
</gene>
<accession>A0ABD3I8K8</accession>
<dbReference type="AlphaFoldDB" id="A0ABD3I8K8"/>
<keyword evidence="2" id="KW-1185">Reference proteome</keyword>
<name>A0ABD3I8K8_9MARC</name>
<dbReference type="EMBL" id="JBJQOH010000001">
    <property type="protein sequence ID" value="KAL3699399.1"/>
    <property type="molecule type" value="Genomic_DNA"/>
</dbReference>
<sequence>MEAAPTRIEYKERVSQLLSTWCADKGIDAFYDKLVCLLDEDYLHSFRGIRKIPFPKESKQPGDTQEVDVDVAPLYGRVPPPSLREKSKWKASAASRCSIPHKQYDLDFSTLPVLRSKGANTGRGLDPRYVTRSLFQDKGGKNAAGAADHAADSPTVINGYTLAGCVKDAFPSGKLPGNCNCDLEYVCCWITDEFSDDVLGLQMVKVRCLQSVEELVTFRSNLIVPFEASKCVESCKDVCSPVVITPEPTIPVPGSVLTAVFESDSDSEWTKHDGEFSTCSSDMHDSDSDWLDVADEICEEDLPRLGVLQLDADFRSDPVEWQLADEHWPQHTSKYSHSTEFKGPVPVPLPDWFSSGERRLRPIDFLIAFASIHCWRLYARRLTVMLCRKGKKMESFVPIGASSMDRRSHLHHSIPQTRAAISLGQFP</sequence>
<proteinExistence type="predicted"/>
<organism evidence="1 2">
    <name type="scientific">Riccia sorocarpa</name>
    <dbReference type="NCBI Taxonomy" id="122646"/>
    <lineage>
        <taxon>Eukaryota</taxon>
        <taxon>Viridiplantae</taxon>
        <taxon>Streptophyta</taxon>
        <taxon>Embryophyta</taxon>
        <taxon>Marchantiophyta</taxon>
        <taxon>Marchantiopsida</taxon>
        <taxon>Marchantiidae</taxon>
        <taxon>Marchantiales</taxon>
        <taxon>Ricciaceae</taxon>
        <taxon>Riccia</taxon>
    </lineage>
</organism>
<comment type="caution">
    <text evidence="1">The sequence shown here is derived from an EMBL/GenBank/DDBJ whole genome shotgun (WGS) entry which is preliminary data.</text>
</comment>
<reference evidence="1 2" key="1">
    <citation type="submission" date="2024-09" db="EMBL/GenBank/DDBJ databases">
        <title>Chromosome-scale assembly of Riccia sorocarpa.</title>
        <authorList>
            <person name="Paukszto L."/>
        </authorList>
    </citation>
    <scope>NUCLEOTIDE SEQUENCE [LARGE SCALE GENOMIC DNA]</scope>
    <source>
        <strain evidence="1">LP-2024</strain>
        <tissue evidence="1">Aerial parts of the thallus</tissue>
    </source>
</reference>